<accession>A0A347UHP5</accession>
<dbReference type="KEGG" id="pamo:BAR1_10810"/>
<sequence>MLVAAMLAGGAAYYYAQTTIRANDFQRSINLIKNDDTAEWCDIAKGQNIQGSDESWFCAVQMRQFQEEEPAAE</sequence>
<dbReference type="AlphaFoldDB" id="A0A347UHP5"/>
<dbReference type="OrthoDB" id="7875514at2"/>
<dbReference type="RefSeq" id="WP_118943029.1">
    <property type="nucleotide sequence ID" value="NZ_CP032125.1"/>
</dbReference>
<gene>
    <name evidence="1" type="ORF">BAR1_10810</name>
</gene>
<evidence type="ECO:0000313" key="2">
    <source>
        <dbReference type="Proteomes" id="UP000261704"/>
    </source>
</evidence>
<name>A0A347UHP5_9RHOB</name>
<reference evidence="1 2" key="1">
    <citation type="submission" date="2018-09" db="EMBL/GenBank/DDBJ databases">
        <title>Profundibacter amoris BAR1 gen. nov., sp. nov., a new member of the Roseobacter clade isolated at Lokis Castle Vent Field on the Arctic Mid-Oceanic Ridge.</title>
        <authorList>
            <person name="Le Moine Bauer S."/>
            <person name="Sjoeberg A.G."/>
            <person name="L'Haridon S."/>
            <person name="Stokke R."/>
            <person name="Roalkvam I."/>
            <person name="Steen I.H."/>
            <person name="Dahle H."/>
        </authorList>
    </citation>
    <scope>NUCLEOTIDE SEQUENCE [LARGE SCALE GENOMIC DNA]</scope>
    <source>
        <strain evidence="1 2">BAR1</strain>
    </source>
</reference>
<protein>
    <submittedName>
        <fullName evidence="1">Uncharacterized protein</fullName>
    </submittedName>
</protein>
<keyword evidence="2" id="KW-1185">Reference proteome</keyword>
<dbReference type="Proteomes" id="UP000261704">
    <property type="component" value="Chromosome"/>
</dbReference>
<dbReference type="EMBL" id="CP032125">
    <property type="protein sequence ID" value="AXX98373.1"/>
    <property type="molecule type" value="Genomic_DNA"/>
</dbReference>
<evidence type="ECO:0000313" key="1">
    <source>
        <dbReference type="EMBL" id="AXX98373.1"/>
    </source>
</evidence>
<proteinExistence type="predicted"/>
<organism evidence="1 2">
    <name type="scientific">Profundibacter amoris</name>
    <dbReference type="NCBI Taxonomy" id="2171755"/>
    <lineage>
        <taxon>Bacteria</taxon>
        <taxon>Pseudomonadati</taxon>
        <taxon>Pseudomonadota</taxon>
        <taxon>Alphaproteobacteria</taxon>
        <taxon>Rhodobacterales</taxon>
        <taxon>Paracoccaceae</taxon>
        <taxon>Profundibacter</taxon>
    </lineage>
</organism>